<organism evidence="4 5">
    <name type="scientific">Succinivibrio dextrinosolvens DSM 3072</name>
    <dbReference type="NCBI Taxonomy" id="1123324"/>
    <lineage>
        <taxon>Bacteria</taxon>
        <taxon>Pseudomonadati</taxon>
        <taxon>Pseudomonadota</taxon>
        <taxon>Gammaproteobacteria</taxon>
        <taxon>Aeromonadales</taxon>
        <taxon>Succinivibrionaceae</taxon>
        <taxon>Succinivibrio</taxon>
    </lineage>
</organism>
<feature type="domain" description="Nucleotidyl transferase" evidence="3">
    <location>
        <begin position="3"/>
        <end position="127"/>
    </location>
</feature>
<reference evidence="5" key="1">
    <citation type="submission" date="2017-02" db="EMBL/GenBank/DDBJ databases">
        <authorList>
            <person name="Varghese N."/>
            <person name="Submissions S."/>
        </authorList>
    </citation>
    <scope>NUCLEOTIDE SEQUENCE [LARGE SCALE GENOMIC DNA]</scope>
    <source>
        <strain evidence="5">DSM 3072</strain>
    </source>
</reference>
<evidence type="ECO:0000313" key="4">
    <source>
        <dbReference type="EMBL" id="SKA63949.1"/>
    </source>
</evidence>
<keyword evidence="1 4" id="KW-0808">Transferase</keyword>
<keyword evidence="2" id="KW-0548">Nucleotidyltransferase</keyword>
<keyword evidence="5" id="KW-1185">Reference proteome</keyword>
<dbReference type="SUPFAM" id="SSF53448">
    <property type="entry name" value="Nucleotide-diphospho-sugar transferases"/>
    <property type="match status" value="1"/>
</dbReference>
<name>A0A1T4VG69_9GAMM</name>
<dbReference type="InterPro" id="IPR050065">
    <property type="entry name" value="GlmU-like"/>
</dbReference>
<evidence type="ECO:0000256" key="1">
    <source>
        <dbReference type="ARBA" id="ARBA00022679"/>
    </source>
</evidence>
<dbReference type="AlphaFoldDB" id="A0A1T4VG69"/>
<sequence length="226" mass="25086">MRAMILAAGRGERLRPITDSIPKPMVKVGDRELLLWHILKLKKAGIKDIIVNSAYLSEKIVDFLGDGSKFGVNITHSVEGPTGLETAGGIIKALPFFKGENFVVINGDTFIDADYSQFIHQLAQGESARIYLVENPKHNLHGDFSLDPVSKKCSRGPQYTFSGVAVYSSSVFEGYPVEKRPLLPIFESLADKQELKGEILKGNWFDVGTIERLENVNSYIHSHNIL</sequence>
<dbReference type="InterPro" id="IPR029044">
    <property type="entry name" value="Nucleotide-diphossugar_trans"/>
</dbReference>
<dbReference type="InterPro" id="IPR005835">
    <property type="entry name" value="NTP_transferase_dom"/>
</dbReference>
<dbReference type="GO" id="GO:0016779">
    <property type="term" value="F:nucleotidyltransferase activity"/>
    <property type="evidence" value="ECO:0007669"/>
    <property type="project" value="UniProtKB-KW"/>
</dbReference>
<accession>A0A1T4VG69</accession>
<dbReference type="PANTHER" id="PTHR43584">
    <property type="entry name" value="NUCLEOTIDYL TRANSFERASE"/>
    <property type="match status" value="1"/>
</dbReference>
<dbReference type="Proteomes" id="UP000242432">
    <property type="component" value="Unassembled WGS sequence"/>
</dbReference>
<dbReference type="CDD" id="cd06422">
    <property type="entry name" value="NTP_transferase_like_1"/>
    <property type="match status" value="1"/>
</dbReference>
<evidence type="ECO:0000259" key="3">
    <source>
        <dbReference type="Pfam" id="PF00483"/>
    </source>
</evidence>
<dbReference type="PANTHER" id="PTHR43584:SF8">
    <property type="entry name" value="N-ACETYLMURAMATE ALPHA-1-PHOSPHATE URIDYLYLTRANSFERASE"/>
    <property type="match status" value="1"/>
</dbReference>
<dbReference type="InterPro" id="IPR054790">
    <property type="entry name" value="MurU"/>
</dbReference>
<dbReference type="EMBL" id="FUXX01000023">
    <property type="protein sequence ID" value="SKA63949.1"/>
    <property type="molecule type" value="Genomic_DNA"/>
</dbReference>
<evidence type="ECO:0000256" key="2">
    <source>
        <dbReference type="ARBA" id="ARBA00022695"/>
    </source>
</evidence>
<dbReference type="NCBIfam" id="NF045761">
    <property type="entry name" value="NAMPUrTaseMurU"/>
    <property type="match status" value="1"/>
</dbReference>
<dbReference type="STRING" id="83771.SAMN02910357_00566"/>
<dbReference type="RefSeq" id="WP_078928914.1">
    <property type="nucleotide sequence ID" value="NZ_FUXX01000023.1"/>
</dbReference>
<gene>
    <name evidence="4" type="ORF">SAMN02745213_01474</name>
</gene>
<dbReference type="Pfam" id="PF00483">
    <property type="entry name" value="NTP_transferase"/>
    <property type="match status" value="1"/>
</dbReference>
<proteinExistence type="predicted"/>
<evidence type="ECO:0000313" key="5">
    <source>
        <dbReference type="Proteomes" id="UP000242432"/>
    </source>
</evidence>
<protein>
    <submittedName>
        <fullName evidence="4">Nucleotidyl transferase</fullName>
    </submittedName>
</protein>
<dbReference type="Gene3D" id="3.90.550.10">
    <property type="entry name" value="Spore Coat Polysaccharide Biosynthesis Protein SpsA, Chain A"/>
    <property type="match status" value="1"/>
</dbReference>